<dbReference type="AlphaFoldDB" id="A0AAV9AWD3"/>
<evidence type="ECO:0000313" key="3">
    <source>
        <dbReference type="Proteomes" id="UP001179952"/>
    </source>
</evidence>
<evidence type="ECO:0000256" key="1">
    <source>
        <dbReference type="SAM" id="SignalP"/>
    </source>
</evidence>
<evidence type="ECO:0000313" key="2">
    <source>
        <dbReference type="EMBL" id="KAK1268584.1"/>
    </source>
</evidence>
<reference evidence="2" key="2">
    <citation type="submission" date="2023-06" db="EMBL/GenBank/DDBJ databases">
        <authorList>
            <person name="Ma L."/>
            <person name="Liu K.-W."/>
            <person name="Li Z."/>
            <person name="Hsiao Y.-Y."/>
            <person name="Qi Y."/>
            <person name="Fu T."/>
            <person name="Tang G."/>
            <person name="Zhang D."/>
            <person name="Sun W.-H."/>
            <person name="Liu D.-K."/>
            <person name="Li Y."/>
            <person name="Chen G.-Z."/>
            <person name="Liu X.-D."/>
            <person name="Liao X.-Y."/>
            <person name="Jiang Y.-T."/>
            <person name="Yu X."/>
            <person name="Hao Y."/>
            <person name="Huang J."/>
            <person name="Zhao X.-W."/>
            <person name="Ke S."/>
            <person name="Chen Y.-Y."/>
            <person name="Wu W.-L."/>
            <person name="Hsu J.-L."/>
            <person name="Lin Y.-F."/>
            <person name="Huang M.-D."/>
            <person name="Li C.-Y."/>
            <person name="Huang L."/>
            <person name="Wang Z.-W."/>
            <person name="Zhao X."/>
            <person name="Zhong W.-Y."/>
            <person name="Peng D.-H."/>
            <person name="Ahmad S."/>
            <person name="Lan S."/>
            <person name="Zhang J.-S."/>
            <person name="Tsai W.-C."/>
            <person name="Van De Peer Y."/>
            <person name="Liu Z.-J."/>
        </authorList>
    </citation>
    <scope>NUCLEOTIDE SEQUENCE</scope>
    <source>
        <strain evidence="2">SCP</strain>
        <tissue evidence="2">Leaves</tissue>
    </source>
</reference>
<sequence>MTSKAVVLVSLLVVSLVLFSSKGAQADEVVDTNQDAAIRPQGSSASQCCGCPTRSCAICCFRRVANKKDK</sequence>
<keyword evidence="3" id="KW-1185">Reference proteome</keyword>
<keyword evidence="1" id="KW-0732">Signal</keyword>
<dbReference type="EMBL" id="JAUJYN010000006">
    <property type="protein sequence ID" value="KAK1268584.1"/>
    <property type="molecule type" value="Genomic_DNA"/>
</dbReference>
<feature type="chain" id="PRO_5043529976" evidence="1">
    <location>
        <begin position="27"/>
        <end position="70"/>
    </location>
</feature>
<dbReference type="Proteomes" id="UP001179952">
    <property type="component" value="Unassembled WGS sequence"/>
</dbReference>
<gene>
    <name evidence="2" type="ORF">QJS04_geneDACA017116</name>
</gene>
<organism evidence="2 3">
    <name type="scientific">Acorus gramineus</name>
    <name type="common">Dwarf sweet flag</name>
    <dbReference type="NCBI Taxonomy" id="55184"/>
    <lineage>
        <taxon>Eukaryota</taxon>
        <taxon>Viridiplantae</taxon>
        <taxon>Streptophyta</taxon>
        <taxon>Embryophyta</taxon>
        <taxon>Tracheophyta</taxon>
        <taxon>Spermatophyta</taxon>
        <taxon>Magnoliopsida</taxon>
        <taxon>Liliopsida</taxon>
        <taxon>Acoraceae</taxon>
        <taxon>Acorus</taxon>
    </lineage>
</organism>
<reference evidence="2" key="1">
    <citation type="journal article" date="2023" name="Nat. Commun.">
        <title>Diploid and tetraploid genomes of Acorus and the evolution of monocots.</title>
        <authorList>
            <person name="Ma L."/>
            <person name="Liu K.W."/>
            <person name="Li Z."/>
            <person name="Hsiao Y.Y."/>
            <person name="Qi Y."/>
            <person name="Fu T."/>
            <person name="Tang G.D."/>
            <person name="Zhang D."/>
            <person name="Sun W.H."/>
            <person name="Liu D.K."/>
            <person name="Li Y."/>
            <person name="Chen G.Z."/>
            <person name="Liu X.D."/>
            <person name="Liao X.Y."/>
            <person name="Jiang Y.T."/>
            <person name="Yu X."/>
            <person name="Hao Y."/>
            <person name="Huang J."/>
            <person name="Zhao X.W."/>
            <person name="Ke S."/>
            <person name="Chen Y.Y."/>
            <person name="Wu W.L."/>
            <person name="Hsu J.L."/>
            <person name="Lin Y.F."/>
            <person name="Huang M.D."/>
            <person name="Li C.Y."/>
            <person name="Huang L."/>
            <person name="Wang Z.W."/>
            <person name="Zhao X."/>
            <person name="Zhong W.Y."/>
            <person name="Peng D.H."/>
            <person name="Ahmad S."/>
            <person name="Lan S."/>
            <person name="Zhang J.S."/>
            <person name="Tsai W.C."/>
            <person name="Van de Peer Y."/>
            <person name="Liu Z.J."/>
        </authorList>
    </citation>
    <scope>NUCLEOTIDE SEQUENCE</scope>
    <source>
        <strain evidence="2">SCP</strain>
    </source>
</reference>
<comment type="caution">
    <text evidence="2">The sequence shown here is derived from an EMBL/GenBank/DDBJ whole genome shotgun (WGS) entry which is preliminary data.</text>
</comment>
<name>A0AAV9AWD3_ACOGR</name>
<proteinExistence type="predicted"/>
<feature type="signal peptide" evidence="1">
    <location>
        <begin position="1"/>
        <end position="26"/>
    </location>
</feature>
<accession>A0AAV9AWD3</accession>
<protein>
    <submittedName>
        <fullName evidence="2">Uncharacterized protein</fullName>
    </submittedName>
</protein>